<reference evidence="1 2" key="1">
    <citation type="journal article" date="2009" name="J. Bacteriol.">
        <title>Complete genome sequence of Robiginitalea biformata HTCC2501.</title>
        <authorList>
            <person name="Oh H.M."/>
            <person name="Giovannoni S.J."/>
            <person name="Lee K."/>
            <person name="Ferriera S."/>
            <person name="Johnson J."/>
            <person name="Cho J.C."/>
        </authorList>
    </citation>
    <scope>NUCLEOTIDE SEQUENCE [LARGE SCALE GENOMIC DNA]</scope>
    <source>
        <strain evidence="2">ATCC BAA-864 / HTCC2501 / KCTC 12146</strain>
    </source>
</reference>
<proteinExistence type="predicted"/>
<evidence type="ECO:0000313" key="1">
    <source>
        <dbReference type="EMBL" id="EAR14342.1"/>
    </source>
</evidence>
<dbReference type="EMBL" id="CP001712">
    <property type="protein sequence ID" value="EAR14342.1"/>
    <property type="molecule type" value="Genomic_DNA"/>
</dbReference>
<protein>
    <recommendedName>
        <fullName evidence="3">GTPase</fullName>
    </recommendedName>
</protein>
<keyword evidence="2" id="KW-1185">Reference proteome</keyword>
<dbReference type="OrthoDB" id="572467at2"/>
<dbReference type="KEGG" id="rbi:RB2501_02920"/>
<dbReference type="AlphaFoldDB" id="A4CPM1"/>
<evidence type="ECO:0000313" key="2">
    <source>
        <dbReference type="Proteomes" id="UP000009049"/>
    </source>
</evidence>
<dbReference type="eggNOG" id="ENOG5032YEY">
    <property type="taxonomic scope" value="Bacteria"/>
</dbReference>
<organism evidence="1 2">
    <name type="scientific">Robiginitalea biformata (strain ATCC BAA-864 / DSM 15991 / KCTC 12146 / HTCC2501)</name>
    <dbReference type="NCBI Taxonomy" id="313596"/>
    <lineage>
        <taxon>Bacteria</taxon>
        <taxon>Pseudomonadati</taxon>
        <taxon>Bacteroidota</taxon>
        <taxon>Flavobacteriia</taxon>
        <taxon>Flavobacteriales</taxon>
        <taxon>Flavobacteriaceae</taxon>
        <taxon>Robiginitalea</taxon>
    </lineage>
</organism>
<sequence length="128" mass="14916">MNTEFLEEDGTLVFVYNADTGWRQAFWDTLHKYMRPDTYGCNLCKLTHGPIGPRESWRAFLQAVDRPVHFLHRDEYRQLQAEKDLEAVALPAVLQVRSGHLRILLSARELNAVKRLEVLVDVLRERLA</sequence>
<dbReference type="RefSeq" id="WP_015755778.1">
    <property type="nucleotide sequence ID" value="NC_013222.1"/>
</dbReference>
<evidence type="ECO:0008006" key="3">
    <source>
        <dbReference type="Google" id="ProtNLM"/>
    </source>
</evidence>
<dbReference type="Proteomes" id="UP000009049">
    <property type="component" value="Chromosome"/>
</dbReference>
<dbReference type="HOGENOM" id="CLU_157878_0_0_10"/>
<gene>
    <name evidence="1" type="ordered locus">RB2501_02920</name>
</gene>
<dbReference type="STRING" id="313596.RB2501_02920"/>
<accession>A4CPM1</accession>
<name>A4CPM1_ROBBH</name>